<dbReference type="Pfam" id="PF02554">
    <property type="entry name" value="CstA"/>
    <property type="match status" value="2"/>
</dbReference>
<feature type="domain" description="CstA N-terminal" evidence="8">
    <location>
        <begin position="366"/>
        <end position="511"/>
    </location>
</feature>
<keyword evidence="6 7" id="KW-0472">Membrane</keyword>
<feature type="transmembrane region" description="Helical" evidence="7">
    <location>
        <begin position="435"/>
        <end position="453"/>
    </location>
</feature>
<keyword evidence="3" id="KW-1003">Cell membrane</keyword>
<evidence type="ECO:0000256" key="6">
    <source>
        <dbReference type="ARBA" id="ARBA00023136"/>
    </source>
</evidence>
<evidence type="ECO:0000313" key="10">
    <source>
        <dbReference type="Proteomes" id="UP000503088"/>
    </source>
</evidence>
<feature type="transmembrane region" description="Helical" evidence="7">
    <location>
        <begin position="188"/>
        <end position="210"/>
    </location>
</feature>
<accession>A0A7D4CUV5</accession>
<feature type="transmembrane region" description="Helical" evidence="7">
    <location>
        <begin position="63"/>
        <end position="81"/>
    </location>
</feature>
<dbReference type="PANTHER" id="PTHR30252:SF0">
    <property type="entry name" value="PEPTIDE TRANSPORTER CSTA"/>
    <property type="match status" value="1"/>
</dbReference>
<evidence type="ECO:0000259" key="8">
    <source>
        <dbReference type="Pfam" id="PF02554"/>
    </source>
</evidence>
<feature type="transmembrane region" description="Helical" evidence="7">
    <location>
        <begin position="526"/>
        <end position="544"/>
    </location>
</feature>
<evidence type="ECO:0000256" key="7">
    <source>
        <dbReference type="SAM" id="Phobius"/>
    </source>
</evidence>
<feature type="transmembrane region" description="Helical" evidence="7">
    <location>
        <begin position="163"/>
        <end position="181"/>
    </location>
</feature>
<evidence type="ECO:0000256" key="3">
    <source>
        <dbReference type="ARBA" id="ARBA00022475"/>
    </source>
</evidence>
<keyword evidence="10" id="KW-1185">Reference proteome</keyword>
<proteinExistence type="inferred from homology"/>
<feature type="transmembrane region" description="Helical" evidence="7">
    <location>
        <begin position="251"/>
        <end position="270"/>
    </location>
</feature>
<sequence length="564" mass="60945">MTTPLLLTVGALGLFILGYRFYSKYLAERVFRLDSSFRTPAHEFRDDVDYLPTNKFVLWGHHFSSVAGAGPIVGPAIAVIWGWGPALLWVVLGTIFFAGMHDFGTLWASVRKKGSSVGVITHSVVGSRAKGLFLLIIFFLLLLVNAVFAVTIANLFVGFPGSVLSYWLQIPVAMGIGFLVYKRGAGLLWTSLIGLFLLFGFILLGAYFPVELPESIAGMSMTGWWVIIMLVYGAVASRLPVWLLLQPRDYINSHMLFLGLAILYLGLFVTRPEFNAPMFNTDVPPGTPSLIPLLFVTIACGAISGIHGLVASGTSSKQLNRETDSRFVGYFGAMGEGLLALIVIMATAAGFGTMGEWKEHYGTWASANGGGTAAFVTGAGNFIHHLGISPAVGTTFISIMIVAFAATSLDTSMRLQRFILAEIGEHYKVAPLKNINFSTLIAFLSCLSLAFLADPSNPGAGGMILWPLFGTTNQLTAGLSLIILTLLLWKWGRNYLVSLIPLVLVVGMTTWGMTLNVLDYIRQGNTLLVVIGVLILTLNVWLILEGLAAAKRLKTEGINPRIGA</sequence>
<dbReference type="GO" id="GO:0005886">
    <property type="term" value="C:plasma membrane"/>
    <property type="evidence" value="ECO:0007669"/>
    <property type="project" value="UniProtKB-SubCell"/>
</dbReference>
<dbReference type="AlphaFoldDB" id="A0A7D4CUV5"/>
<comment type="similarity">
    <text evidence="2">Belongs to the peptide transporter carbon starvation (CstA) (TC 2.A.114) family.</text>
</comment>
<dbReference type="RefSeq" id="WP_173220681.1">
    <property type="nucleotide sequence ID" value="NZ_CP048104.1"/>
</dbReference>
<reference evidence="9 10" key="1">
    <citation type="submission" date="2020-01" db="EMBL/GenBank/DDBJ databases">
        <authorList>
            <person name="Gulvik C.A."/>
            <person name="Batra D.G."/>
        </authorList>
    </citation>
    <scope>NUCLEOTIDE SEQUENCE [LARGE SCALE GENOMIC DNA]</scope>
    <source>
        <strain evidence="9 10">W9323</strain>
    </source>
</reference>
<name>A0A7D4CUV5_9BACL</name>
<protein>
    <submittedName>
        <fullName evidence="9">Carbon starvation protein A</fullName>
    </submittedName>
</protein>
<dbReference type="InterPro" id="IPR003706">
    <property type="entry name" value="CstA_N"/>
</dbReference>
<feature type="transmembrane region" description="Helical" evidence="7">
    <location>
        <begin position="388"/>
        <end position="409"/>
    </location>
</feature>
<gene>
    <name evidence="9" type="ORF">GXN76_03870</name>
</gene>
<evidence type="ECO:0000256" key="5">
    <source>
        <dbReference type="ARBA" id="ARBA00022989"/>
    </source>
</evidence>
<evidence type="ECO:0000256" key="1">
    <source>
        <dbReference type="ARBA" id="ARBA00004651"/>
    </source>
</evidence>
<dbReference type="PANTHER" id="PTHR30252">
    <property type="entry name" value="INNER MEMBRANE PEPTIDE TRANSPORTER"/>
    <property type="match status" value="1"/>
</dbReference>
<dbReference type="Proteomes" id="UP000503088">
    <property type="component" value="Chromosome"/>
</dbReference>
<feature type="transmembrane region" description="Helical" evidence="7">
    <location>
        <begin position="6"/>
        <end position="22"/>
    </location>
</feature>
<keyword evidence="5 7" id="KW-1133">Transmembrane helix</keyword>
<dbReference type="KEGG" id="kpul:GXN76_03870"/>
<feature type="transmembrane region" description="Helical" evidence="7">
    <location>
        <begin position="465"/>
        <end position="488"/>
    </location>
</feature>
<feature type="domain" description="CstA N-terminal" evidence="8">
    <location>
        <begin position="5"/>
        <end position="348"/>
    </location>
</feature>
<keyword evidence="4 7" id="KW-0812">Transmembrane</keyword>
<feature type="transmembrane region" description="Helical" evidence="7">
    <location>
        <begin position="327"/>
        <end position="351"/>
    </location>
</feature>
<feature type="transmembrane region" description="Helical" evidence="7">
    <location>
        <begin position="87"/>
        <end position="110"/>
    </location>
</feature>
<dbReference type="GO" id="GO:0009267">
    <property type="term" value="P:cellular response to starvation"/>
    <property type="evidence" value="ECO:0007669"/>
    <property type="project" value="InterPro"/>
</dbReference>
<comment type="subcellular location">
    <subcellularLocation>
        <location evidence="1">Cell membrane</location>
        <topology evidence="1">Multi-pass membrane protein</topology>
    </subcellularLocation>
</comment>
<dbReference type="EMBL" id="CP048104">
    <property type="protein sequence ID" value="QKG83697.1"/>
    <property type="molecule type" value="Genomic_DNA"/>
</dbReference>
<organism evidence="9 10">
    <name type="scientific">Kroppenstedtia pulmonis</name>
    <dbReference type="NCBI Taxonomy" id="1380685"/>
    <lineage>
        <taxon>Bacteria</taxon>
        <taxon>Bacillati</taxon>
        <taxon>Bacillota</taxon>
        <taxon>Bacilli</taxon>
        <taxon>Bacillales</taxon>
        <taxon>Thermoactinomycetaceae</taxon>
        <taxon>Kroppenstedtia</taxon>
    </lineage>
</organism>
<evidence type="ECO:0000256" key="2">
    <source>
        <dbReference type="ARBA" id="ARBA00007755"/>
    </source>
</evidence>
<evidence type="ECO:0000256" key="4">
    <source>
        <dbReference type="ARBA" id="ARBA00022692"/>
    </source>
</evidence>
<dbReference type="InterPro" id="IPR051605">
    <property type="entry name" value="CstA"/>
</dbReference>
<feature type="transmembrane region" description="Helical" evidence="7">
    <location>
        <begin position="222"/>
        <end position="244"/>
    </location>
</feature>
<feature type="transmembrane region" description="Helical" evidence="7">
    <location>
        <begin position="495"/>
        <end position="514"/>
    </location>
</feature>
<evidence type="ECO:0000313" key="9">
    <source>
        <dbReference type="EMBL" id="QKG83697.1"/>
    </source>
</evidence>
<feature type="transmembrane region" description="Helical" evidence="7">
    <location>
        <begin position="131"/>
        <end position="157"/>
    </location>
</feature>
<feature type="transmembrane region" description="Helical" evidence="7">
    <location>
        <begin position="290"/>
        <end position="315"/>
    </location>
</feature>